<keyword evidence="1" id="KW-0472">Membrane</keyword>
<evidence type="ECO:0000313" key="2">
    <source>
        <dbReference type="EMBL" id="PIP33673.1"/>
    </source>
</evidence>
<sequence>MILINRKIINKKNMPENANVNTAQPETGKKQFLSPKIWLGGGLGLLLIALGAYLFFRASGSGEEDFGAGEKRIYEIAIVVRGQQNPDPAEDRKNSLKAGDALIAQGEGHQWSVTEKTSYLILKMNLTDKQAEALTRPEEVEIAFSDLSAEEQKRIEEEKALAEKEGRDYTEETRRETVRARAYRVKIEKLPPFNPDLLPAGQPFLDQVYDWAMVEKKPKIK</sequence>
<accession>A0A2G9ZKF9</accession>
<proteinExistence type="predicted"/>
<dbReference type="EMBL" id="PCSD01000073">
    <property type="protein sequence ID" value="PIP33673.1"/>
    <property type="molecule type" value="Genomic_DNA"/>
</dbReference>
<comment type="caution">
    <text evidence="2">The sequence shown here is derived from an EMBL/GenBank/DDBJ whole genome shotgun (WGS) entry which is preliminary data.</text>
</comment>
<keyword evidence="1" id="KW-1133">Transmembrane helix</keyword>
<reference evidence="2 3" key="1">
    <citation type="submission" date="2017-09" db="EMBL/GenBank/DDBJ databases">
        <title>Depth-based differentiation of microbial function through sediment-hosted aquifers and enrichment of novel symbionts in the deep terrestrial subsurface.</title>
        <authorList>
            <person name="Probst A.J."/>
            <person name="Ladd B."/>
            <person name="Jarett J.K."/>
            <person name="Geller-Mcgrath D.E."/>
            <person name="Sieber C.M."/>
            <person name="Emerson J.B."/>
            <person name="Anantharaman K."/>
            <person name="Thomas B.C."/>
            <person name="Malmstrom R."/>
            <person name="Stieglmeier M."/>
            <person name="Klingl A."/>
            <person name="Woyke T."/>
            <person name="Ryan C.M."/>
            <person name="Banfield J.F."/>
        </authorList>
    </citation>
    <scope>NUCLEOTIDE SEQUENCE [LARGE SCALE GENOMIC DNA]</scope>
    <source>
        <strain evidence="2">CG23_combo_of_CG06-09_8_20_14_all_49_15</strain>
    </source>
</reference>
<evidence type="ECO:0000256" key="1">
    <source>
        <dbReference type="SAM" id="Phobius"/>
    </source>
</evidence>
<evidence type="ECO:0000313" key="3">
    <source>
        <dbReference type="Proteomes" id="UP000230729"/>
    </source>
</evidence>
<feature type="transmembrane region" description="Helical" evidence="1">
    <location>
        <begin position="37"/>
        <end position="56"/>
    </location>
</feature>
<dbReference type="Proteomes" id="UP000230729">
    <property type="component" value="Unassembled WGS sequence"/>
</dbReference>
<organism evidence="2 3">
    <name type="scientific">Candidatus Falkowbacteria bacterium CG23_combo_of_CG06-09_8_20_14_all_49_15</name>
    <dbReference type="NCBI Taxonomy" id="1974572"/>
    <lineage>
        <taxon>Bacteria</taxon>
        <taxon>Candidatus Falkowiibacteriota</taxon>
    </lineage>
</organism>
<protein>
    <submittedName>
        <fullName evidence="2">Uncharacterized protein</fullName>
    </submittedName>
</protein>
<dbReference type="AlphaFoldDB" id="A0A2G9ZKF9"/>
<name>A0A2G9ZKF9_9BACT</name>
<gene>
    <name evidence="2" type="ORF">COX22_03055</name>
</gene>
<keyword evidence="1" id="KW-0812">Transmembrane</keyword>